<dbReference type="EMBL" id="WNXQ01000002">
    <property type="protein sequence ID" value="MWB77284.1"/>
    <property type="molecule type" value="Genomic_DNA"/>
</dbReference>
<reference evidence="2 3" key="1">
    <citation type="submission" date="2019-11" db="EMBL/GenBank/DDBJ databases">
        <title>Pseudooceanicola pacifica sp. nov., isolated from deep-sea sediment of the Pacific Ocean.</title>
        <authorList>
            <person name="Lyu L."/>
        </authorList>
    </citation>
    <scope>NUCLEOTIDE SEQUENCE [LARGE SCALE GENOMIC DNA]</scope>
    <source>
        <strain evidence="2 3">216_PA32_1</strain>
    </source>
</reference>
<proteinExistence type="predicted"/>
<dbReference type="Proteomes" id="UP000443843">
    <property type="component" value="Unassembled WGS sequence"/>
</dbReference>
<sequence length="164" mass="17833">MIRTASAPAIILAILCLALPGWADLPRASGPVILTITKNGEETAALDRQGLEGLPVSDFTTTTIWTDGPQTFRGVRLAALLERLEVRDGTLSLVAANGYAIRIAVADIRPDGALLAYQRNGAPMSLRDKGPLWLVYPYDSDPSFRTEVKYANSIWQLDQIDIIP</sequence>
<dbReference type="InterPro" id="IPR036374">
    <property type="entry name" value="OxRdtase_Mopterin-bd_sf"/>
</dbReference>
<dbReference type="Gene3D" id="3.90.420.10">
    <property type="entry name" value="Oxidoreductase, molybdopterin-binding domain"/>
    <property type="match status" value="1"/>
</dbReference>
<evidence type="ECO:0000313" key="2">
    <source>
        <dbReference type="EMBL" id="MWB77284.1"/>
    </source>
</evidence>
<gene>
    <name evidence="2" type="ORF">GLS40_04535</name>
</gene>
<name>A0A844W3J9_9RHOB</name>
<evidence type="ECO:0000313" key="3">
    <source>
        <dbReference type="Proteomes" id="UP000443843"/>
    </source>
</evidence>
<accession>A0A844W3J9</accession>
<comment type="caution">
    <text evidence="2">The sequence shown here is derived from an EMBL/GenBank/DDBJ whole genome shotgun (WGS) entry which is preliminary data.</text>
</comment>
<dbReference type="InterPro" id="IPR000572">
    <property type="entry name" value="OxRdtase_Mopterin-bd_dom"/>
</dbReference>
<organism evidence="2 3">
    <name type="scientific">Pseudooceanicola pacificus</name>
    <dbReference type="NCBI Taxonomy" id="2676438"/>
    <lineage>
        <taxon>Bacteria</taxon>
        <taxon>Pseudomonadati</taxon>
        <taxon>Pseudomonadota</taxon>
        <taxon>Alphaproteobacteria</taxon>
        <taxon>Rhodobacterales</taxon>
        <taxon>Paracoccaceae</taxon>
        <taxon>Pseudooceanicola</taxon>
    </lineage>
</organism>
<dbReference type="Pfam" id="PF00174">
    <property type="entry name" value="Oxidored_molyb"/>
    <property type="match status" value="1"/>
</dbReference>
<protein>
    <submittedName>
        <fullName evidence="2">Molybdopterin-dependent oxidoreductase</fullName>
    </submittedName>
</protein>
<dbReference type="RefSeq" id="WP_160381548.1">
    <property type="nucleotide sequence ID" value="NZ_WNXQ01000002.1"/>
</dbReference>
<dbReference type="AlphaFoldDB" id="A0A844W3J9"/>
<dbReference type="SUPFAM" id="SSF56524">
    <property type="entry name" value="Oxidoreductase molybdopterin-binding domain"/>
    <property type="match status" value="1"/>
</dbReference>
<keyword evidence="3" id="KW-1185">Reference proteome</keyword>
<evidence type="ECO:0000259" key="1">
    <source>
        <dbReference type="Pfam" id="PF00174"/>
    </source>
</evidence>
<feature type="domain" description="Oxidoreductase molybdopterin-binding" evidence="1">
    <location>
        <begin position="69"/>
        <end position="137"/>
    </location>
</feature>